<keyword evidence="4 6" id="KW-0472">Membrane</keyword>
<evidence type="ECO:0000256" key="4">
    <source>
        <dbReference type="ARBA" id="ARBA00023136"/>
    </source>
</evidence>
<comment type="similarity">
    <text evidence="5">Belongs to the anion channel-forming bestrophin (TC 1.A.46) family. Calcium-sensitive chloride channel subfamily.</text>
</comment>
<feature type="transmembrane region" description="Helical" evidence="6">
    <location>
        <begin position="296"/>
        <end position="318"/>
    </location>
</feature>
<dbReference type="PANTHER" id="PTHR10736:SF33">
    <property type="entry name" value="BESTROPHIN HOMOLOG"/>
    <property type="match status" value="1"/>
</dbReference>
<dbReference type="Pfam" id="PF01062">
    <property type="entry name" value="Bestrophin"/>
    <property type="match status" value="1"/>
</dbReference>
<dbReference type="PANTHER" id="PTHR10736">
    <property type="entry name" value="BESTROPHIN"/>
    <property type="match status" value="1"/>
</dbReference>
<sequence length="361" mass="40681">MSETETDSDFEKQAFTKAYSAHESTVALKEAGVEVVVDYEPTQLSTIMLFFTMRGTVFTSPALWVEQFVILALFVGMAAAVHHFGIHDEATSKEAGSFADKMATLAAFLLGFYTSLTVSRWWRLRTDGVGNIWSSASQLSLFISQFVTRDPQILGALRRYARGSLSLVFLKRRYGADFVRKLDKLVDDDIFTLDEVEQLRAYNSNLAESVWTWVAHIVADLYKKGQIKSEMMLTFLMERVNLGRGGAALIGAQMGTPIPLPYVHFIGFLVKIHNIILGLSYGYMMGTTWKMDHFSVSQVFLTLKVFFIPLLYNAILLVNASLADPFSGEVNDFPWQKYQKGIESDGFSYIQAGEHLPMWMK</sequence>
<accession>A0ABP0JYK8</accession>
<keyword evidence="3 6" id="KW-1133">Transmembrane helix</keyword>
<reference evidence="7 8" key="1">
    <citation type="submission" date="2024-02" db="EMBL/GenBank/DDBJ databases">
        <authorList>
            <person name="Chen Y."/>
            <person name="Shah S."/>
            <person name="Dougan E. K."/>
            <person name="Thang M."/>
            <person name="Chan C."/>
        </authorList>
    </citation>
    <scope>NUCLEOTIDE SEQUENCE [LARGE SCALE GENOMIC DNA]</scope>
</reference>
<feature type="transmembrane region" description="Helical" evidence="6">
    <location>
        <begin position="262"/>
        <end position="284"/>
    </location>
</feature>
<organism evidence="7 8">
    <name type="scientific">Durusdinium trenchii</name>
    <dbReference type="NCBI Taxonomy" id="1381693"/>
    <lineage>
        <taxon>Eukaryota</taxon>
        <taxon>Sar</taxon>
        <taxon>Alveolata</taxon>
        <taxon>Dinophyceae</taxon>
        <taxon>Suessiales</taxon>
        <taxon>Symbiodiniaceae</taxon>
        <taxon>Durusdinium</taxon>
    </lineage>
</organism>
<dbReference type="InterPro" id="IPR000615">
    <property type="entry name" value="Bestrophin"/>
</dbReference>
<evidence type="ECO:0000313" key="7">
    <source>
        <dbReference type="EMBL" id="CAK9019399.1"/>
    </source>
</evidence>
<gene>
    <name evidence="7" type="ORF">CCMP2556_LOCUS13650</name>
</gene>
<evidence type="ECO:0008006" key="9">
    <source>
        <dbReference type="Google" id="ProtNLM"/>
    </source>
</evidence>
<dbReference type="InterPro" id="IPR021134">
    <property type="entry name" value="Bestrophin-like"/>
</dbReference>
<evidence type="ECO:0000256" key="6">
    <source>
        <dbReference type="SAM" id="Phobius"/>
    </source>
</evidence>
<dbReference type="EMBL" id="CAXAMN010006847">
    <property type="protein sequence ID" value="CAK9019399.1"/>
    <property type="molecule type" value="Genomic_DNA"/>
</dbReference>
<proteinExistence type="inferred from homology"/>
<evidence type="ECO:0000313" key="8">
    <source>
        <dbReference type="Proteomes" id="UP001642484"/>
    </source>
</evidence>
<feature type="transmembrane region" description="Helical" evidence="6">
    <location>
        <begin position="63"/>
        <end position="82"/>
    </location>
</feature>
<evidence type="ECO:0000256" key="5">
    <source>
        <dbReference type="ARBA" id="ARBA00034769"/>
    </source>
</evidence>
<keyword evidence="2 6" id="KW-0812">Transmembrane</keyword>
<comment type="caution">
    <text evidence="7">The sequence shown here is derived from an EMBL/GenBank/DDBJ whole genome shotgun (WGS) entry which is preliminary data.</text>
</comment>
<comment type="subcellular location">
    <subcellularLocation>
        <location evidence="1">Membrane</location>
    </subcellularLocation>
</comment>
<protein>
    <recommendedName>
        <fullName evidence="9">Bestrophin homolog</fullName>
    </recommendedName>
</protein>
<keyword evidence="8" id="KW-1185">Reference proteome</keyword>
<evidence type="ECO:0000256" key="2">
    <source>
        <dbReference type="ARBA" id="ARBA00022692"/>
    </source>
</evidence>
<evidence type="ECO:0000256" key="3">
    <source>
        <dbReference type="ARBA" id="ARBA00022989"/>
    </source>
</evidence>
<name>A0ABP0JYK8_9DINO</name>
<feature type="transmembrane region" description="Helical" evidence="6">
    <location>
        <begin position="102"/>
        <end position="122"/>
    </location>
</feature>
<dbReference type="Proteomes" id="UP001642484">
    <property type="component" value="Unassembled WGS sequence"/>
</dbReference>
<evidence type="ECO:0000256" key="1">
    <source>
        <dbReference type="ARBA" id="ARBA00004370"/>
    </source>
</evidence>